<protein>
    <recommendedName>
        <fullName evidence="3 9">Protein MgtC</fullName>
    </recommendedName>
</protein>
<gene>
    <name evidence="12" type="ORF">ACFQ35_14630</name>
</gene>
<evidence type="ECO:0000256" key="9">
    <source>
        <dbReference type="RuleBase" id="RU365041"/>
    </source>
</evidence>
<comment type="function">
    <text evidence="8 9">Virulence factor required for growth in low Mg(2+) medium and for intramacrophage survival. May be involved in regulating membrane potential by activating Na(+)/K(+)-ATPase.</text>
</comment>
<keyword evidence="9" id="KW-0997">Cell inner membrane</keyword>
<dbReference type="Pfam" id="PF02308">
    <property type="entry name" value="MgtC"/>
    <property type="match status" value="1"/>
</dbReference>
<organism evidence="12 13">
    <name type="scientific">Pseudochrobactrum kiredjianiae</name>
    <dbReference type="NCBI Taxonomy" id="386305"/>
    <lineage>
        <taxon>Bacteria</taxon>
        <taxon>Pseudomonadati</taxon>
        <taxon>Pseudomonadota</taxon>
        <taxon>Alphaproteobacteria</taxon>
        <taxon>Hyphomicrobiales</taxon>
        <taxon>Brucellaceae</taxon>
        <taxon>Pseudochrobactrum</taxon>
    </lineage>
</organism>
<comment type="subcellular location">
    <subcellularLocation>
        <location evidence="9">Cell inner membrane</location>
        <topology evidence="9">Multi-pass membrane protein</topology>
    </subcellularLocation>
    <subcellularLocation>
        <location evidence="1">Cell membrane</location>
        <topology evidence="1">Multi-pass membrane protein</topology>
    </subcellularLocation>
</comment>
<dbReference type="Pfam" id="PF21770">
    <property type="entry name" value="MgtC_SapB_C"/>
    <property type="match status" value="1"/>
</dbReference>
<feature type="transmembrane region" description="Helical" evidence="9">
    <location>
        <begin position="100"/>
        <end position="129"/>
    </location>
</feature>
<name>A0ABW3V6X5_9HYPH</name>
<dbReference type="PRINTS" id="PR01837">
    <property type="entry name" value="MGTCSAPBPROT"/>
</dbReference>
<comment type="similarity">
    <text evidence="2 9">Belongs to the MgtC/SapB family.</text>
</comment>
<accession>A0ABW3V6X5</accession>
<dbReference type="InterPro" id="IPR049177">
    <property type="entry name" value="MgtC_SapB_SrpB_YhiD_N"/>
</dbReference>
<comment type="caution">
    <text evidence="12">The sequence shown here is derived from an EMBL/GenBank/DDBJ whole genome shotgun (WGS) entry which is preliminary data.</text>
</comment>
<keyword evidence="13" id="KW-1185">Reference proteome</keyword>
<dbReference type="PANTHER" id="PTHR33778:SF3">
    <property type="entry name" value="PROTEIN MGTC"/>
    <property type="match status" value="1"/>
</dbReference>
<evidence type="ECO:0000256" key="8">
    <source>
        <dbReference type="ARBA" id="ARBA00025369"/>
    </source>
</evidence>
<sequence>MAGQIMVSVESLLHTFTALAAAFVLGGIIGFERQWRQRLAGLRTNTLVAIGAATFVLFASLVDGDTSPTRVAAQIVSGIGFLGAGIIFKEGFNVRGLNTAATLWCSAAVGVMCGAGFYLHAAIATLFIISVNLFLRPLVHLIDRQPASGAESDSRYSVSIVCMGDAEAHVRSLLLRDLGTVLHIQDLESTNIEDSNRVEVNALFRADNNQDPLLEQIIGRLSLEPLVTSVRWRYVTSDDGDIDY</sequence>
<reference evidence="13" key="1">
    <citation type="journal article" date="2019" name="Int. J. Syst. Evol. Microbiol.">
        <title>The Global Catalogue of Microorganisms (GCM) 10K type strain sequencing project: providing services to taxonomists for standard genome sequencing and annotation.</title>
        <authorList>
            <consortium name="The Broad Institute Genomics Platform"/>
            <consortium name="The Broad Institute Genome Sequencing Center for Infectious Disease"/>
            <person name="Wu L."/>
            <person name="Ma J."/>
        </authorList>
    </citation>
    <scope>NUCLEOTIDE SEQUENCE [LARGE SCALE GENOMIC DNA]</scope>
    <source>
        <strain evidence="13">CCUG 49584</strain>
    </source>
</reference>
<feature type="transmembrane region" description="Helical" evidence="9">
    <location>
        <begin position="12"/>
        <end position="31"/>
    </location>
</feature>
<feature type="domain" description="MgtC-like C-terminal" evidence="11">
    <location>
        <begin position="156"/>
        <end position="232"/>
    </location>
</feature>
<dbReference type="RefSeq" id="WP_434547412.1">
    <property type="nucleotide sequence ID" value="NZ_JAUCBM010000001.1"/>
</dbReference>
<keyword evidence="7 9" id="KW-0472">Membrane</keyword>
<keyword evidence="5 9" id="KW-0812">Transmembrane</keyword>
<dbReference type="InterPro" id="IPR003416">
    <property type="entry name" value="MgtC/SapB/SrpB/YhiD_fam"/>
</dbReference>
<dbReference type="EMBL" id="JBHTMA010000040">
    <property type="protein sequence ID" value="MFD1228377.1"/>
    <property type="molecule type" value="Genomic_DNA"/>
</dbReference>
<evidence type="ECO:0000256" key="6">
    <source>
        <dbReference type="ARBA" id="ARBA00022989"/>
    </source>
</evidence>
<keyword evidence="4" id="KW-1003">Cell membrane</keyword>
<feature type="domain" description="MgtC/SapB/SrpB/YhiD N-terminal" evidence="10">
    <location>
        <begin position="19"/>
        <end position="139"/>
    </location>
</feature>
<evidence type="ECO:0000259" key="10">
    <source>
        <dbReference type="Pfam" id="PF02308"/>
    </source>
</evidence>
<dbReference type="Proteomes" id="UP001597263">
    <property type="component" value="Unassembled WGS sequence"/>
</dbReference>
<dbReference type="PANTHER" id="PTHR33778">
    <property type="entry name" value="PROTEIN MGTC"/>
    <property type="match status" value="1"/>
</dbReference>
<evidence type="ECO:0000256" key="1">
    <source>
        <dbReference type="ARBA" id="ARBA00004651"/>
    </source>
</evidence>
<evidence type="ECO:0000259" key="11">
    <source>
        <dbReference type="Pfam" id="PF21770"/>
    </source>
</evidence>
<evidence type="ECO:0000313" key="13">
    <source>
        <dbReference type="Proteomes" id="UP001597263"/>
    </source>
</evidence>
<evidence type="ECO:0000256" key="7">
    <source>
        <dbReference type="ARBA" id="ARBA00023136"/>
    </source>
</evidence>
<feature type="transmembrane region" description="Helical" evidence="9">
    <location>
        <begin position="71"/>
        <end position="88"/>
    </location>
</feature>
<evidence type="ECO:0000256" key="2">
    <source>
        <dbReference type="ARBA" id="ARBA00009298"/>
    </source>
</evidence>
<proteinExistence type="inferred from homology"/>
<evidence type="ECO:0000313" key="12">
    <source>
        <dbReference type="EMBL" id="MFD1228377.1"/>
    </source>
</evidence>
<evidence type="ECO:0000256" key="3">
    <source>
        <dbReference type="ARBA" id="ARBA00013833"/>
    </source>
</evidence>
<evidence type="ECO:0000256" key="5">
    <source>
        <dbReference type="ARBA" id="ARBA00022692"/>
    </source>
</evidence>
<feature type="transmembrane region" description="Helical" evidence="9">
    <location>
        <begin position="40"/>
        <end position="59"/>
    </location>
</feature>
<dbReference type="InterPro" id="IPR048640">
    <property type="entry name" value="MgtC-like_C"/>
</dbReference>
<keyword evidence="6 9" id="KW-1133">Transmembrane helix</keyword>
<dbReference type="Gene3D" id="3.30.70.260">
    <property type="match status" value="1"/>
</dbReference>
<evidence type="ECO:0000256" key="4">
    <source>
        <dbReference type="ARBA" id="ARBA00022475"/>
    </source>
</evidence>